<keyword evidence="1" id="KW-0195">Cyclin</keyword>
<dbReference type="InterPro" id="IPR006671">
    <property type="entry name" value="Cyclin_N"/>
</dbReference>
<dbReference type="InterPro" id="IPR043198">
    <property type="entry name" value="Cyclin/Ssn8"/>
</dbReference>
<dbReference type="SUPFAM" id="SSF47954">
    <property type="entry name" value="Cyclin-like"/>
    <property type="match status" value="2"/>
</dbReference>
<accession>A0A024GFQ3</accession>
<evidence type="ECO:0000259" key="2">
    <source>
        <dbReference type="SMART" id="SM00385"/>
    </source>
</evidence>
<dbReference type="OrthoDB" id="10264655at2759"/>
<keyword evidence="4" id="KW-1185">Reference proteome</keyword>
<dbReference type="Gene3D" id="1.10.472.10">
    <property type="entry name" value="Cyclin-like"/>
    <property type="match status" value="2"/>
</dbReference>
<organism evidence="3 4">
    <name type="scientific">Albugo candida</name>
    <dbReference type="NCBI Taxonomy" id="65357"/>
    <lineage>
        <taxon>Eukaryota</taxon>
        <taxon>Sar</taxon>
        <taxon>Stramenopiles</taxon>
        <taxon>Oomycota</taxon>
        <taxon>Peronosporomycetes</taxon>
        <taxon>Albuginales</taxon>
        <taxon>Albuginaceae</taxon>
        <taxon>Albugo</taxon>
    </lineage>
</organism>
<evidence type="ECO:0000256" key="1">
    <source>
        <dbReference type="RuleBase" id="RU000383"/>
    </source>
</evidence>
<dbReference type="AlphaFoldDB" id="A0A024GFQ3"/>
<dbReference type="GO" id="GO:0006357">
    <property type="term" value="P:regulation of transcription by RNA polymerase II"/>
    <property type="evidence" value="ECO:0007669"/>
    <property type="project" value="InterPro"/>
</dbReference>
<dbReference type="EMBL" id="CAIX01000100">
    <property type="protein sequence ID" value="CCI45517.1"/>
    <property type="molecule type" value="Genomic_DNA"/>
</dbReference>
<protein>
    <recommendedName>
        <fullName evidence="2">Cyclin-like domain-containing protein</fullName>
    </recommendedName>
</protein>
<sequence>MSDWIFTAQEVACSPSRKDGMGYQEELITRKQACDFIQKLAKALQLSKITQITGTTYLHRFYMRQSFLRYDKYITATSCLFLGAKIEEQSLRATQVAQEYIQIRKSIEKDRVFAVQKHDPTQIADSIIYLEGVVMHTMVYDMTVIHPYQYINEKVDAVIRLATALSEQEKRQMSAKIKQVAWSVLNDSAYTCACIRQEPHNLAAGAVYLAGMYENYVSLTMRSTNGEPWWTALSSSFHTLQDAATFLLEAYTEPYINTRVLPAGLAKLVYTFHPSGPLAHQSVTSPMESICVTSPESSNLDRSPVDQDFDADMKTKEFACELLSLLTIFSSQKYTKGATTAVAGVYYVQRRLLQNANEMTQKWQMEMIRRQQMRFFLKQTCTESLQTIKQFLPQIKIRLYEKFALESVVKKLKDPEIRNDKKRRQSLWEEAKNLAFGRFFAAILVLSLWQLLVFAQLSTIGQDTFLNEIESTDFQHDPSKKKALKDDKDQQERCTAHRRFLMHGIEYFLGDGIDKIMLYVESALAKNTFLQSWQVHRKAKVTQEEFTHVVHAMSESLQLRRGRETVDTVADLRMWRSFLICDTHDNHSTEKCGEHFDQLSLLLQNDCFLQALEKTVQYVSVSNITEMHNTIYMSEDYEPPLAKLIPQVQAQTSRLVALYEGDDILSQEHSQHIMELDAFQTFYETAFFPKESVAA</sequence>
<dbReference type="SMART" id="SM00385">
    <property type="entry name" value="CYCLIN"/>
    <property type="match status" value="1"/>
</dbReference>
<dbReference type="InParanoid" id="A0A024GFQ3"/>
<dbReference type="Proteomes" id="UP000053237">
    <property type="component" value="Unassembled WGS sequence"/>
</dbReference>
<dbReference type="InterPro" id="IPR013763">
    <property type="entry name" value="Cyclin-like_dom"/>
</dbReference>
<dbReference type="CDD" id="cd20546">
    <property type="entry name" value="CYCLIN_SpCG1C_ScCTK2-like_rpt2"/>
    <property type="match status" value="1"/>
</dbReference>
<evidence type="ECO:0000313" key="3">
    <source>
        <dbReference type="EMBL" id="CCI45517.1"/>
    </source>
</evidence>
<name>A0A024GFQ3_9STRA</name>
<dbReference type="GO" id="GO:0016538">
    <property type="term" value="F:cyclin-dependent protein serine/threonine kinase regulator activity"/>
    <property type="evidence" value="ECO:0007669"/>
    <property type="project" value="InterPro"/>
</dbReference>
<dbReference type="PANTHER" id="PTHR10026">
    <property type="entry name" value="CYCLIN"/>
    <property type="match status" value="1"/>
</dbReference>
<feature type="domain" description="Cyclin-like" evidence="2">
    <location>
        <begin position="35"/>
        <end position="117"/>
    </location>
</feature>
<dbReference type="InterPro" id="IPR036915">
    <property type="entry name" value="Cyclin-like_sf"/>
</dbReference>
<dbReference type="STRING" id="65357.A0A024GFQ3"/>
<proteinExistence type="inferred from homology"/>
<comment type="similarity">
    <text evidence="1">Belongs to the cyclin family.</text>
</comment>
<gene>
    <name evidence="3" type="ORF">BN9_064140</name>
</gene>
<reference evidence="3 4" key="1">
    <citation type="submission" date="2012-05" db="EMBL/GenBank/DDBJ databases">
        <title>Recombination and specialization in a pathogen metapopulation.</title>
        <authorList>
            <person name="Gardiner A."/>
            <person name="Kemen E."/>
            <person name="Schultz-Larsen T."/>
            <person name="MacLean D."/>
            <person name="Van Oosterhout C."/>
            <person name="Jones J.D.G."/>
        </authorList>
    </citation>
    <scope>NUCLEOTIDE SEQUENCE [LARGE SCALE GENOMIC DNA]</scope>
    <source>
        <strain evidence="3 4">Ac Nc2</strain>
    </source>
</reference>
<evidence type="ECO:0000313" key="4">
    <source>
        <dbReference type="Proteomes" id="UP000053237"/>
    </source>
</evidence>
<comment type="caution">
    <text evidence="3">The sequence shown here is derived from an EMBL/GenBank/DDBJ whole genome shotgun (WGS) entry which is preliminary data.</text>
</comment>
<dbReference type="Pfam" id="PF00134">
    <property type="entry name" value="Cyclin_N"/>
    <property type="match status" value="1"/>
</dbReference>